<name>A0A368ZPI0_9GAMM</name>
<dbReference type="SMART" id="SM00448">
    <property type="entry name" value="REC"/>
    <property type="match status" value="1"/>
</dbReference>
<evidence type="ECO:0000256" key="1">
    <source>
        <dbReference type="ARBA" id="ARBA00022500"/>
    </source>
</evidence>
<dbReference type="Pfam" id="PF00072">
    <property type="entry name" value="Response_reg"/>
    <property type="match status" value="1"/>
</dbReference>
<feature type="domain" description="Response regulatory" evidence="4">
    <location>
        <begin position="19"/>
        <end position="134"/>
    </location>
</feature>
<accession>A0A368ZPI0</accession>
<dbReference type="InterPro" id="IPR001789">
    <property type="entry name" value="Sig_transdc_resp-reg_receiver"/>
</dbReference>
<dbReference type="Gene3D" id="3.40.1550.10">
    <property type="entry name" value="CheC-like"/>
    <property type="match status" value="1"/>
</dbReference>
<dbReference type="Pfam" id="PF04509">
    <property type="entry name" value="CheC"/>
    <property type="match status" value="1"/>
</dbReference>
<dbReference type="GO" id="GO:0006935">
    <property type="term" value="P:chemotaxis"/>
    <property type="evidence" value="ECO:0007669"/>
    <property type="project" value="UniProtKB-KW"/>
</dbReference>
<proteinExistence type="predicted"/>
<dbReference type="SUPFAM" id="SSF103039">
    <property type="entry name" value="CheC-like"/>
    <property type="match status" value="1"/>
</dbReference>
<dbReference type="CDD" id="cd17910">
    <property type="entry name" value="CheC_ClassII"/>
    <property type="match status" value="1"/>
</dbReference>
<dbReference type="AlphaFoldDB" id="A0A368ZPI0"/>
<keyword evidence="2 3" id="KW-0597">Phosphoprotein</keyword>
<evidence type="ECO:0000259" key="4">
    <source>
        <dbReference type="PROSITE" id="PS50110"/>
    </source>
</evidence>
<organism evidence="5 6">
    <name type="scientific">Marinomonas foliarum</name>
    <dbReference type="NCBI Taxonomy" id="491950"/>
    <lineage>
        <taxon>Bacteria</taxon>
        <taxon>Pseudomonadati</taxon>
        <taxon>Pseudomonadota</taxon>
        <taxon>Gammaproteobacteria</taxon>
        <taxon>Oceanospirillales</taxon>
        <taxon>Oceanospirillaceae</taxon>
        <taxon>Marinomonas</taxon>
    </lineage>
</organism>
<dbReference type="PROSITE" id="PS50110">
    <property type="entry name" value="RESPONSE_REGULATORY"/>
    <property type="match status" value="1"/>
</dbReference>
<dbReference type="Proteomes" id="UP000253506">
    <property type="component" value="Unassembled WGS sequence"/>
</dbReference>
<evidence type="ECO:0000313" key="6">
    <source>
        <dbReference type="Proteomes" id="UP000253506"/>
    </source>
</evidence>
<dbReference type="GO" id="GO:0000160">
    <property type="term" value="P:phosphorelay signal transduction system"/>
    <property type="evidence" value="ECO:0007669"/>
    <property type="project" value="InterPro"/>
</dbReference>
<dbReference type="SUPFAM" id="SSF52172">
    <property type="entry name" value="CheY-like"/>
    <property type="match status" value="1"/>
</dbReference>
<dbReference type="GO" id="GO:0016787">
    <property type="term" value="F:hydrolase activity"/>
    <property type="evidence" value="ECO:0007669"/>
    <property type="project" value="InterPro"/>
</dbReference>
<keyword evidence="1" id="KW-0145">Chemotaxis</keyword>
<dbReference type="InterPro" id="IPR050595">
    <property type="entry name" value="Bact_response_regulator"/>
</dbReference>
<dbReference type="PANTHER" id="PTHR44591">
    <property type="entry name" value="STRESS RESPONSE REGULATOR PROTEIN 1"/>
    <property type="match status" value="1"/>
</dbReference>
<comment type="caution">
    <text evidence="5">The sequence shown here is derived from an EMBL/GenBank/DDBJ whole genome shotgun (WGS) entry which is preliminary data.</text>
</comment>
<dbReference type="PANTHER" id="PTHR44591:SF24">
    <property type="entry name" value="PROTEIN-GLUTAMATE METHYLESTERASE_PROTEIN-GLUTAMINE GLUTAMINASE 1"/>
    <property type="match status" value="1"/>
</dbReference>
<gene>
    <name evidence="5" type="ORF">DFP77_13138</name>
</gene>
<dbReference type="Gene3D" id="3.40.50.2300">
    <property type="match status" value="1"/>
</dbReference>
<sequence length="355" mass="39344">MSNALNMARIKKRVIMSTRVLICDDSKIARKQLARILPTDWDVEVEFAEDGQEAMDILSSSDFDILFLDLNMPVKDGYETLEALQSFEQAPAVIVVSGDVQPKAIQRVRDMGAIAFHKKPASAEELRSLLISLKLFSVDSDDLQSKVVAEQQTAAEQFTLNECLQEISNIAMGRAASVLAEMLNVFIKLPVPTVNILEVSELQMALDYSVKKDSCSAVSQGYVGSGIAFETLLIFSDSSFPNMAKLLGVTDTITRELETELLMDVSSVLVGPFMAAIGKQLNIDFSHSHPLLLGQHVKIADLINEKKATWKRTLAVEIVYEVENYQISCDLIMLFTEDSVPTLENLLSFLVEEDE</sequence>
<dbReference type="InterPro" id="IPR028976">
    <property type="entry name" value="CheC-like_sf"/>
</dbReference>
<dbReference type="CDD" id="cd17593">
    <property type="entry name" value="REC_CheC-like"/>
    <property type="match status" value="1"/>
</dbReference>
<dbReference type="InterPro" id="IPR011006">
    <property type="entry name" value="CheY-like_superfamily"/>
</dbReference>
<evidence type="ECO:0000313" key="5">
    <source>
        <dbReference type="EMBL" id="RCW97262.1"/>
    </source>
</evidence>
<feature type="modified residue" description="4-aspartylphosphate" evidence="3">
    <location>
        <position position="69"/>
    </location>
</feature>
<reference evidence="5 6" key="1">
    <citation type="submission" date="2018-07" db="EMBL/GenBank/DDBJ databases">
        <title>Genomic Encyclopedia of Type Strains, Phase III (KMG-III): the genomes of soil and plant-associated and newly described type strains.</title>
        <authorList>
            <person name="Whitman W."/>
        </authorList>
    </citation>
    <scope>NUCLEOTIDE SEQUENCE [LARGE SCALE GENOMIC DNA]</scope>
    <source>
        <strain evidence="5 6">CECT 7731</strain>
    </source>
</reference>
<protein>
    <submittedName>
        <fullName evidence="5">Response regulator receiver protein</fullName>
    </submittedName>
</protein>
<evidence type="ECO:0000256" key="2">
    <source>
        <dbReference type="ARBA" id="ARBA00022553"/>
    </source>
</evidence>
<evidence type="ECO:0000256" key="3">
    <source>
        <dbReference type="PROSITE-ProRule" id="PRU00169"/>
    </source>
</evidence>
<dbReference type="InterPro" id="IPR007597">
    <property type="entry name" value="CheC"/>
</dbReference>
<dbReference type="EMBL" id="QPJQ01000031">
    <property type="protein sequence ID" value="RCW97262.1"/>
    <property type="molecule type" value="Genomic_DNA"/>
</dbReference>